<proteinExistence type="predicted"/>
<dbReference type="OrthoDB" id="10535119at2759"/>
<sequence length="197" mass="22194">MLSRPLPILGDNLADAKAGLYDRPHPFLTVSAKFRHMVTMATSSMKLSFAVLGNDGEELAPPLILCNIEKDSIEILQSVLDYGPEFIISDLMRIKRLFVLCRRKLSQAVLRRICEFPVDTKIILLHEELCYPRSHPKSHYVDTTNTSSLSIHEGKFAITYLSKLRPIDGLTILVAVLGCDGTPRRIPQRRQVGRSRP</sequence>
<gene>
    <name evidence="1" type="ORF">PAC_10136</name>
</gene>
<keyword evidence="2" id="KW-1185">Reference proteome</keyword>
<dbReference type="Proteomes" id="UP000184330">
    <property type="component" value="Unassembled WGS sequence"/>
</dbReference>
<name>A0A1L7X5D8_9HELO</name>
<evidence type="ECO:0000313" key="2">
    <source>
        <dbReference type="Proteomes" id="UP000184330"/>
    </source>
</evidence>
<dbReference type="EMBL" id="FJOG01000015">
    <property type="protein sequence ID" value="CZR60240.1"/>
    <property type="molecule type" value="Genomic_DNA"/>
</dbReference>
<reference evidence="1 2" key="1">
    <citation type="submission" date="2016-03" db="EMBL/GenBank/DDBJ databases">
        <authorList>
            <person name="Ploux O."/>
        </authorList>
    </citation>
    <scope>NUCLEOTIDE SEQUENCE [LARGE SCALE GENOMIC DNA]</scope>
    <source>
        <strain evidence="1 2">UAMH 11012</strain>
    </source>
</reference>
<accession>A0A1L7X5D8</accession>
<protein>
    <submittedName>
        <fullName evidence="1">Uncharacterized protein</fullName>
    </submittedName>
</protein>
<dbReference type="AlphaFoldDB" id="A0A1L7X5D8"/>
<organism evidence="1 2">
    <name type="scientific">Phialocephala subalpina</name>
    <dbReference type="NCBI Taxonomy" id="576137"/>
    <lineage>
        <taxon>Eukaryota</taxon>
        <taxon>Fungi</taxon>
        <taxon>Dikarya</taxon>
        <taxon>Ascomycota</taxon>
        <taxon>Pezizomycotina</taxon>
        <taxon>Leotiomycetes</taxon>
        <taxon>Helotiales</taxon>
        <taxon>Mollisiaceae</taxon>
        <taxon>Phialocephala</taxon>
        <taxon>Phialocephala fortinii species complex</taxon>
    </lineage>
</organism>
<evidence type="ECO:0000313" key="1">
    <source>
        <dbReference type="EMBL" id="CZR60240.1"/>
    </source>
</evidence>